<dbReference type="InterPro" id="IPR016123">
    <property type="entry name" value="Mog1/PsbP_a/b/a-sand"/>
</dbReference>
<gene>
    <name evidence="4" type="primary">mog1</name>
    <name evidence="4" type="ORF">SOMG_04963</name>
</gene>
<dbReference type="GO" id="GO:0006606">
    <property type="term" value="P:protein import into nucleus"/>
    <property type="evidence" value="ECO:0007669"/>
    <property type="project" value="TreeGrafter"/>
</dbReference>
<dbReference type="PANTHER" id="PTHR15837:SF0">
    <property type="entry name" value="RAN GUANINE NUCLEOTIDE RELEASE FACTOR"/>
    <property type="match status" value="1"/>
</dbReference>
<evidence type="ECO:0000256" key="2">
    <source>
        <dbReference type="ARBA" id="ARBA00022448"/>
    </source>
</evidence>
<dbReference type="Gene3D" id="3.40.1000.10">
    <property type="entry name" value="Mog1/PsbP, alpha/beta/alpha sandwich"/>
    <property type="match status" value="1"/>
</dbReference>
<dbReference type="GO" id="GO:0005634">
    <property type="term" value="C:nucleus"/>
    <property type="evidence" value="ECO:0007669"/>
    <property type="project" value="TreeGrafter"/>
</dbReference>
<dbReference type="Pfam" id="PF04603">
    <property type="entry name" value="Mog1"/>
    <property type="match status" value="1"/>
</dbReference>
<evidence type="ECO:0000313" key="4">
    <source>
        <dbReference type="EMBL" id="WBW74873.1"/>
    </source>
</evidence>
<protein>
    <submittedName>
        <fullName evidence="4">Ran GTPase binding protein Mog1</fullName>
    </submittedName>
</protein>
<evidence type="ECO:0000256" key="1">
    <source>
        <dbReference type="ARBA" id="ARBA00010307"/>
    </source>
</evidence>
<evidence type="ECO:0000313" key="5">
    <source>
        <dbReference type="Proteomes" id="UP001212411"/>
    </source>
</evidence>
<keyword evidence="5" id="KW-1185">Reference proteome</keyword>
<dbReference type="SUPFAM" id="SSF55724">
    <property type="entry name" value="Mog1p/PsbP-like"/>
    <property type="match status" value="1"/>
</dbReference>
<dbReference type="EMBL" id="CP115613">
    <property type="protein sequence ID" value="WBW74873.1"/>
    <property type="molecule type" value="Genomic_DNA"/>
</dbReference>
<dbReference type="RefSeq" id="XP_056039116.1">
    <property type="nucleotide sequence ID" value="XM_056183738.1"/>
</dbReference>
<dbReference type="KEGG" id="som:SOMG_04963"/>
<comment type="similarity">
    <text evidence="1">Belongs to the MOG1 family.</text>
</comment>
<dbReference type="GO" id="GO:0005085">
    <property type="term" value="F:guanyl-nucleotide exchange factor activity"/>
    <property type="evidence" value="ECO:0007669"/>
    <property type="project" value="TreeGrafter"/>
</dbReference>
<dbReference type="GeneID" id="80878427"/>
<accession>A0AAE9WIB3</accession>
<dbReference type="GO" id="GO:0031267">
    <property type="term" value="F:small GTPase binding"/>
    <property type="evidence" value="ECO:0007669"/>
    <property type="project" value="TreeGrafter"/>
</dbReference>
<evidence type="ECO:0000256" key="3">
    <source>
        <dbReference type="ARBA" id="ARBA00022927"/>
    </source>
</evidence>
<keyword evidence="3" id="KW-0653">Protein transport</keyword>
<reference evidence="4 5" key="1">
    <citation type="journal article" date="2023" name="G3 (Bethesda)">
        <title>A high-quality reference genome for the fission yeast Schizosaccharomyces osmophilus.</title>
        <authorList>
            <person name="Jia G.S."/>
            <person name="Zhang W.C."/>
            <person name="Liang Y."/>
            <person name="Liu X.H."/>
            <person name="Rhind N."/>
            <person name="Pidoux A."/>
            <person name="Brysch-Herzberg M."/>
            <person name="Du L.L."/>
        </authorList>
    </citation>
    <scope>NUCLEOTIDE SEQUENCE [LARGE SCALE GENOMIC DNA]</scope>
    <source>
        <strain evidence="4 5">CBS 15793</strain>
    </source>
</reference>
<organism evidence="4 5">
    <name type="scientific">Schizosaccharomyces osmophilus</name>
    <dbReference type="NCBI Taxonomy" id="2545709"/>
    <lineage>
        <taxon>Eukaryota</taxon>
        <taxon>Fungi</taxon>
        <taxon>Dikarya</taxon>
        <taxon>Ascomycota</taxon>
        <taxon>Taphrinomycotina</taxon>
        <taxon>Schizosaccharomycetes</taxon>
        <taxon>Schizosaccharomycetales</taxon>
        <taxon>Schizosaccharomycetaceae</taxon>
        <taxon>Schizosaccharomyces</taxon>
    </lineage>
</organism>
<proteinExistence type="inferred from homology"/>
<keyword evidence="2" id="KW-0813">Transport</keyword>
<dbReference type="InterPro" id="IPR007681">
    <property type="entry name" value="Mog1"/>
</dbReference>
<dbReference type="PANTHER" id="PTHR15837">
    <property type="entry name" value="RAN GUANINE NUCLEOTIDE RELEASE FACTOR"/>
    <property type="match status" value="1"/>
</dbReference>
<sequence>MVQLFDGAFCAELPENFLNASALRQIPDNQEVFLQDSKENLTLILELLEAVEKPQDATVAKFHFDSIAFDNDASDSVIWTDVNLSQKDIPKFHSEQANGTRAFGCQKILEKGKKITDAASNVAVLVHVITLQDFETDIVCSVNIPLSQTLPFPKTLAEVSPADEAALQTADRILSQFTRSLVLVDKSLFSAN</sequence>
<dbReference type="Proteomes" id="UP001212411">
    <property type="component" value="Chromosome 3"/>
</dbReference>
<name>A0AAE9WIB3_9SCHI</name>
<dbReference type="AlphaFoldDB" id="A0AAE9WIB3"/>